<keyword evidence="4" id="KW-1185">Reference proteome</keyword>
<evidence type="ECO:0000256" key="2">
    <source>
        <dbReference type="SAM" id="SignalP"/>
    </source>
</evidence>
<protein>
    <submittedName>
        <fullName evidence="3">Uncharacterized protein</fullName>
    </submittedName>
</protein>
<feature type="signal peptide" evidence="2">
    <location>
        <begin position="1"/>
        <end position="16"/>
    </location>
</feature>
<dbReference type="Gene3D" id="3.30.60.30">
    <property type="match status" value="1"/>
</dbReference>
<feature type="region of interest" description="Disordered" evidence="1">
    <location>
        <begin position="70"/>
        <end position="94"/>
    </location>
</feature>
<name>A0AAD7YBL2_MYTSE</name>
<evidence type="ECO:0000313" key="3">
    <source>
        <dbReference type="EMBL" id="KAJ8709441.1"/>
    </source>
</evidence>
<feature type="compositionally biased region" description="Low complexity" evidence="1">
    <location>
        <begin position="71"/>
        <end position="86"/>
    </location>
</feature>
<feature type="chain" id="PRO_5042236343" evidence="2">
    <location>
        <begin position="17"/>
        <end position="172"/>
    </location>
</feature>
<keyword evidence="2" id="KW-0732">Signal</keyword>
<evidence type="ECO:0000256" key="1">
    <source>
        <dbReference type="SAM" id="MobiDB-lite"/>
    </source>
</evidence>
<dbReference type="AlphaFoldDB" id="A0AAD7YBL2"/>
<organism evidence="3 4">
    <name type="scientific">Mythimna separata</name>
    <name type="common">Oriental armyworm</name>
    <name type="synonym">Pseudaletia separata</name>
    <dbReference type="NCBI Taxonomy" id="271217"/>
    <lineage>
        <taxon>Eukaryota</taxon>
        <taxon>Metazoa</taxon>
        <taxon>Ecdysozoa</taxon>
        <taxon>Arthropoda</taxon>
        <taxon>Hexapoda</taxon>
        <taxon>Insecta</taxon>
        <taxon>Pterygota</taxon>
        <taxon>Neoptera</taxon>
        <taxon>Endopterygota</taxon>
        <taxon>Lepidoptera</taxon>
        <taxon>Glossata</taxon>
        <taxon>Ditrysia</taxon>
        <taxon>Noctuoidea</taxon>
        <taxon>Noctuidae</taxon>
        <taxon>Noctuinae</taxon>
        <taxon>Hadenini</taxon>
        <taxon>Mythimna</taxon>
    </lineage>
</organism>
<accession>A0AAD7YBL2</accession>
<comment type="caution">
    <text evidence="3">The sequence shown here is derived from an EMBL/GenBank/DDBJ whole genome shotgun (WGS) entry which is preliminary data.</text>
</comment>
<dbReference type="EMBL" id="JARGEI010000024">
    <property type="protein sequence ID" value="KAJ8709441.1"/>
    <property type="molecule type" value="Genomic_DNA"/>
</dbReference>
<reference evidence="3" key="1">
    <citation type="submission" date="2023-03" db="EMBL/GenBank/DDBJ databases">
        <title>Chromosome-level genomes of two armyworms, Mythimna separata and Mythimna loreyi, provide insights into the biosynthesis and reception of sex pheromones.</title>
        <authorList>
            <person name="Zhao H."/>
        </authorList>
    </citation>
    <scope>NUCLEOTIDE SEQUENCE</scope>
    <source>
        <strain evidence="3">BeijingLab</strain>
        <tissue evidence="3">Pupa</tissue>
    </source>
</reference>
<dbReference type="Proteomes" id="UP001231518">
    <property type="component" value="Chromosome 22"/>
</dbReference>
<sequence length="172" mass="20350">MLVWIFASLFIKVSKCQTTPYRLMHMDEMMELAQFDDAQHRGPNFYDYSGHSNVEPASTLEKDEDSSLEFSKYSDTSSDTSSGSSKETSEKRRNTRMYRTCTPCIHDMLKKHTNIGIKWICASYQRARRTFKSECMMRYRNCQDGTMFVKLHEHKCKLDPDHGRSWFYEYKV</sequence>
<evidence type="ECO:0000313" key="4">
    <source>
        <dbReference type="Proteomes" id="UP001231518"/>
    </source>
</evidence>
<proteinExistence type="predicted"/>
<gene>
    <name evidence="3" type="ORF">PYW07_009267</name>
</gene>